<sequence>MIDGFLEKLFKCEYLTELEVEHLCEKGTEVLSKEPNIVSLKSPITICGDIHGQFYDLMELFKVGGVPPDTNYLFMGDFVDRGFHSVETFSLMLCLRIKYPNKITILRGNHESRQITQVYGFFDECLRKYGSANVWKLFTDLFDYLPLAAIINNTHFCCHGGLSPSIETLDALQAINRKIEIPHEGGMCDLLWSDPDERAGWGNSPRGAGYTFGKDITMKFNKTNNLSMLCRAHQLAMNGYNFNHNEECVTVFSAPNYCYRCGNMATLMEMDDNGNYIFKQFLPAPETEEKENITKIPDYFV</sequence>
<dbReference type="PRINTS" id="PR00114">
    <property type="entry name" value="STPHPHTASE"/>
</dbReference>
<comment type="caution">
    <text evidence="7">The sequence shown here is derived from an EMBL/GenBank/DDBJ whole genome shotgun (WGS) entry which is preliminary data.</text>
</comment>
<evidence type="ECO:0000256" key="2">
    <source>
        <dbReference type="ARBA" id="ARBA00022801"/>
    </source>
</evidence>
<evidence type="ECO:0000313" key="7">
    <source>
        <dbReference type="EMBL" id="KRH94592.1"/>
    </source>
</evidence>
<dbReference type="SUPFAM" id="SSF56300">
    <property type="entry name" value="Metallo-dependent phosphatases"/>
    <property type="match status" value="1"/>
</dbReference>
<dbReference type="VEuPathDB" id="MicrosporidiaDB:M153_2020003640"/>
<dbReference type="PROSITE" id="PS00125">
    <property type="entry name" value="SER_THR_PHOSPHATASE"/>
    <property type="match status" value="1"/>
</dbReference>
<dbReference type="PANTHER" id="PTHR45619">
    <property type="entry name" value="SERINE/THREONINE-PROTEIN PHOSPHATASE PP2A-RELATED"/>
    <property type="match status" value="1"/>
</dbReference>
<protein>
    <recommendedName>
        <fullName evidence="5">Serine/threonine-protein phosphatase</fullName>
        <ecNumber evidence="5">3.1.3.16</ecNumber>
    </recommendedName>
</protein>
<dbReference type="InterPro" id="IPR004843">
    <property type="entry name" value="Calcineurin-like_PHP"/>
</dbReference>
<dbReference type="Pfam" id="PF00149">
    <property type="entry name" value="Metallophos"/>
    <property type="match status" value="1"/>
</dbReference>
<evidence type="ECO:0000259" key="6">
    <source>
        <dbReference type="PROSITE" id="PS00125"/>
    </source>
</evidence>
<dbReference type="EMBL" id="LGUB01000053">
    <property type="protein sequence ID" value="KRH94592.1"/>
    <property type="molecule type" value="Genomic_DNA"/>
</dbReference>
<dbReference type="InterPro" id="IPR029052">
    <property type="entry name" value="Metallo-depent_PP-like"/>
</dbReference>
<accession>A0A0R0M6N9</accession>
<dbReference type="CDD" id="cd07415">
    <property type="entry name" value="MPP_PP2A_PP4_PP6"/>
    <property type="match status" value="1"/>
</dbReference>
<evidence type="ECO:0000256" key="4">
    <source>
        <dbReference type="ARBA" id="ARBA00048336"/>
    </source>
</evidence>
<comment type="similarity">
    <text evidence="5">Belongs to the PPP phosphatase family.</text>
</comment>
<dbReference type="GO" id="GO:0005737">
    <property type="term" value="C:cytoplasm"/>
    <property type="evidence" value="ECO:0007669"/>
    <property type="project" value="EnsemblFungi"/>
</dbReference>
<dbReference type="Proteomes" id="UP000051530">
    <property type="component" value="Unassembled WGS sequence"/>
</dbReference>
<dbReference type="GO" id="GO:0010515">
    <property type="term" value="P:negative regulation of induction of conjugation with cellular fusion"/>
    <property type="evidence" value="ECO:0007669"/>
    <property type="project" value="EnsemblFungi"/>
</dbReference>
<dbReference type="AlphaFoldDB" id="A0A0R0M6N9"/>
<dbReference type="InterPro" id="IPR047129">
    <property type="entry name" value="PPA2-like"/>
</dbReference>
<evidence type="ECO:0000256" key="5">
    <source>
        <dbReference type="RuleBase" id="RU004273"/>
    </source>
</evidence>
<dbReference type="GO" id="GO:0046872">
    <property type="term" value="F:metal ion binding"/>
    <property type="evidence" value="ECO:0007669"/>
    <property type="project" value="UniProtKB-KW"/>
</dbReference>
<dbReference type="GO" id="GO:1990813">
    <property type="term" value="P:meiotic centromeric cohesion protection in anaphase I"/>
    <property type="evidence" value="ECO:0007669"/>
    <property type="project" value="EnsemblFungi"/>
</dbReference>
<gene>
    <name evidence="7" type="ORF">M153_2020003640</name>
</gene>
<dbReference type="GO" id="GO:0004722">
    <property type="term" value="F:protein serine/threonine phosphatase activity"/>
    <property type="evidence" value="ECO:0007669"/>
    <property type="project" value="UniProtKB-EC"/>
</dbReference>
<dbReference type="GO" id="GO:0000159">
    <property type="term" value="C:protein phosphatase type 2A complex"/>
    <property type="evidence" value="ECO:0007669"/>
    <property type="project" value="EnsemblFungi"/>
</dbReference>
<dbReference type="InterPro" id="IPR006186">
    <property type="entry name" value="Ser/Thr-sp_prot-phosphatase"/>
</dbReference>
<reference evidence="7 8" key="1">
    <citation type="submission" date="2015-07" db="EMBL/GenBank/DDBJ databases">
        <title>The genome of Pseudoloma neurophilia, a relevant intracellular parasite of the zebrafish.</title>
        <authorList>
            <person name="Ndikumana S."/>
            <person name="Pelin A."/>
            <person name="Sanders J."/>
            <person name="Corradi N."/>
        </authorList>
    </citation>
    <scope>NUCLEOTIDE SEQUENCE [LARGE SCALE GENOMIC DNA]</scope>
    <source>
        <strain evidence="7 8">MK1</strain>
    </source>
</reference>
<name>A0A0R0M6N9_9MICR</name>
<dbReference type="OrthoDB" id="1930084at2759"/>
<keyword evidence="2 5" id="KW-0378">Hydrolase</keyword>
<evidence type="ECO:0000313" key="8">
    <source>
        <dbReference type="Proteomes" id="UP000051530"/>
    </source>
</evidence>
<dbReference type="SMART" id="SM00156">
    <property type="entry name" value="PP2Ac"/>
    <property type="match status" value="1"/>
</dbReference>
<comment type="catalytic activity">
    <reaction evidence="4 5">
        <text>O-phospho-L-threonyl-[protein] + H2O = L-threonyl-[protein] + phosphate</text>
        <dbReference type="Rhea" id="RHEA:47004"/>
        <dbReference type="Rhea" id="RHEA-COMP:11060"/>
        <dbReference type="Rhea" id="RHEA-COMP:11605"/>
        <dbReference type="ChEBI" id="CHEBI:15377"/>
        <dbReference type="ChEBI" id="CHEBI:30013"/>
        <dbReference type="ChEBI" id="CHEBI:43474"/>
        <dbReference type="ChEBI" id="CHEBI:61977"/>
        <dbReference type="EC" id="3.1.3.16"/>
    </reaction>
</comment>
<dbReference type="EC" id="3.1.3.16" evidence="5"/>
<evidence type="ECO:0000256" key="1">
    <source>
        <dbReference type="ARBA" id="ARBA00022723"/>
    </source>
</evidence>
<proteinExistence type="inferred from homology"/>
<evidence type="ECO:0000256" key="3">
    <source>
        <dbReference type="ARBA" id="ARBA00023211"/>
    </source>
</evidence>
<keyword evidence="3" id="KW-0464">Manganese</keyword>
<dbReference type="GO" id="GO:0010972">
    <property type="term" value="P:negative regulation of G2/M transition of mitotic cell cycle"/>
    <property type="evidence" value="ECO:0007669"/>
    <property type="project" value="EnsemblFungi"/>
</dbReference>
<keyword evidence="8" id="KW-1185">Reference proteome</keyword>
<organism evidence="7 8">
    <name type="scientific">Pseudoloma neurophilia</name>
    <dbReference type="NCBI Taxonomy" id="146866"/>
    <lineage>
        <taxon>Eukaryota</taxon>
        <taxon>Fungi</taxon>
        <taxon>Fungi incertae sedis</taxon>
        <taxon>Microsporidia</taxon>
        <taxon>Pseudoloma</taxon>
    </lineage>
</organism>
<dbReference type="Gene3D" id="3.60.21.10">
    <property type="match status" value="1"/>
</dbReference>
<keyword evidence="1" id="KW-0479">Metal-binding</keyword>
<dbReference type="GO" id="GO:0000775">
    <property type="term" value="C:chromosome, centromeric region"/>
    <property type="evidence" value="ECO:0007669"/>
    <property type="project" value="EnsemblFungi"/>
</dbReference>
<feature type="domain" description="Serine/threonine specific protein phosphatases" evidence="6">
    <location>
        <begin position="106"/>
        <end position="111"/>
    </location>
</feature>